<feature type="region of interest" description="Disordered" evidence="4">
    <location>
        <begin position="499"/>
        <end position="532"/>
    </location>
</feature>
<evidence type="ECO:0000256" key="1">
    <source>
        <dbReference type="ARBA" id="ARBA00009713"/>
    </source>
</evidence>
<evidence type="ECO:0000313" key="8">
    <source>
        <dbReference type="Proteomes" id="UP001338125"/>
    </source>
</evidence>
<comment type="similarity">
    <text evidence="1">Belongs to the WD repeat mio family.</text>
</comment>
<evidence type="ECO:0000256" key="2">
    <source>
        <dbReference type="ARBA" id="ARBA00022574"/>
    </source>
</evidence>
<evidence type="ECO:0000313" key="7">
    <source>
        <dbReference type="EMBL" id="KAK5990218.1"/>
    </source>
</evidence>
<dbReference type="InterPro" id="IPR031488">
    <property type="entry name" value="Zn_ribbon_mio"/>
</dbReference>
<dbReference type="Pfam" id="PF21719">
    <property type="entry name" value="MIOS_a-sol"/>
    <property type="match status" value="1"/>
</dbReference>
<comment type="caution">
    <text evidence="7">The sequence shown here is derived from an EMBL/GenBank/DDBJ whole genome shotgun (WGS) entry which is preliminary data.</text>
</comment>
<evidence type="ECO:0000256" key="3">
    <source>
        <dbReference type="ARBA" id="ARBA00022737"/>
    </source>
</evidence>
<dbReference type="InterPro" id="IPR037593">
    <property type="entry name" value="MIOS/Sea4"/>
</dbReference>
<evidence type="ECO:0000259" key="5">
    <source>
        <dbReference type="Pfam" id="PF17034"/>
    </source>
</evidence>
<dbReference type="Proteomes" id="UP001338125">
    <property type="component" value="Unassembled WGS sequence"/>
</dbReference>
<proteinExistence type="inferred from homology"/>
<dbReference type="InterPro" id="IPR036322">
    <property type="entry name" value="WD40_repeat_dom_sf"/>
</dbReference>
<dbReference type="SUPFAM" id="SSF50978">
    <property type="entry name" value="WD40 repeat-like"/>
    <property type="match status" value="1"/>
</dbReference>
<evidence type="ECO:0000256" key="4">
    <source>
        <dbReference type="SAM" id="MobiDB-lite"/>
    </source>
</evidence>
<keyword evidence="2" id="KW-0853">WD repeat</keyword>
<keyword evidence="8" id="KW-1185">Reference proteome</keyword>
<dbReference type="InterPro" id="IPR049092">
    <property type="entry name" value="MIOS_a-sol"/>
</dbReference>
<dbReference type="PANTHER" id="PTHR16453">
    <property type="entry name" value="WD40 DOMAIN-CONTAINING PROTEIN MIO FAMILY MEMBER"/>
    <property type="match status" value="1"/>
</dbReference>
<protein>
    <submittedName>
        <fullName evidence="7">SEH-associated 4-like protein</fullName>
    </submittedName>
</protein>
<organism evidence="7 8">
    <name type="scientific">Cladobotryum mycophilum</name>
    <dbReference type="NCBI Taxonomy" id="491253"/>
    <lineage>
        <taxon>Eukaryota</taxon>
        <taxon>Fungi</taxon>
        <taxon>Dikarya</taxon>
        <taxon>Ascomycota</taxon>
        <taxon>Pezizomycotina</taxon>
        <taxon>Sordariomycetes</taxon>
        <taxon>Hypocreomycetidae</taxon>
        <taxon>Hypocreales</taxon>
        <taxon>Hypocreaceae</taxon>
        <taxon>Cladobotryum</taxon>
    </lineage>
</organism>
<feature type="compositionally biased region" description="Polar residues" evidence="4">
    <location>
        <begin position="523"/>
        <end position="532"/>
    </location>
</feature>
<accession>A0ABR0SDG3</accession>
<reference evidence="7 8" key="1">
    <citation type="submission" date="2024-01" db="EMBL/GenBank/DDBJ databases">
        <title>Complete genome of Cladobotryum mycophilum ATHUM6906.</title>
        <authorList>
            <person name="Christinaki A.C."/>
            <person name="Myridakis A.I."/>
            <person name="Kouvelis V.N."/>
        </authorList>
    </citation>
    <scope>NUCLEOTIDE SEQUENCE [LARGE SCALE GENOMIC DNA]</scope>
    <source>
        <strain evidence="7 8">ATHUM6906</strain>
    </source>
</reference>
<keyword evidence="3" id="KW-0677">Repeat</keyword>
<dbReference type="PANTHER" id="PTHR16453:SF9">
    <property type="entry name" value="GATOR COMPLEX PROTEIN MIOS"/>
    <property type="match status" value="1"/>
</dbReference>
<name>A0ABR0SDG3_9HYPO</name>
<dbReference type="EMBL" id="JAVFKD010000014">
    <property type="protein sequence ID" value="KAK5990218.1"/>
    <property type="molecule type" value="Genomic_DNA"/>
</dbReference>
<evidence type="ECO:0000259" key="6">
    <source>
        <dbReference type="Pfam" id="PF21719"/>
    </source>
</evidence>
<feature type="domain" description="MIOS-like alpha-solenoid" evidence="6">
    <location>
        <begin position="568"/>
        <end position="803"/>
    </location>
</feature>
<dbReference type="Gene3D" id="2.130.10.10">
    <property type="entry name" value="YVTN repeat-like/Quinoprotein amine dehydrogenase"/>
    <property type="match status" value="1"/>
</dbReference>
<dbReference type="InterPro" id="IPR015943">
    <property type="entry name" value="WD40/YVTN_repeat-like_dom_sf"/>
</dbReference>
<feature type="compositionally biased region" description="Basic and acidic residues" evidence="4">
    <location>
        <begin position="499"/>
        <end position="510"/>
    </location>
</feature>
<dbReference type="Pfam" id="PF17034">
    <property type="entry name" value="zinc_ribbon_16"/>
    <property type="match status" value="1"/>
</dbReference>
<gene>
    <name evidence="7" type="ORF">PT974_08484</name>
</gene>
<feature type="domain" description="GATOR2 complex protein MIO zinc-ribbon like" evidence="5">
    <location>
        <begin position="927"/>
        <end position="1041"/>
    </location>
</feature>
<sequence length="1051" mass="118027">MDRPEPGLVKWSPNASVDSFVHINLQHRVVQLYEPTGHARKGRFDYAKVSRHDDFPPLTTYDWSPENPSLLAVGTGPGIVNLLKIDDNSNAYVELGLKMARTCQAVSFNTTGLLAVGLDRVRMDPSLQVWDINRLSSAASQRQGFPDDVGSFTDPRNRLEPSVSVSSIKFFEDSPQVLVAGIKGQGVRIHDLRDPTNVLTFHTKCNNNLSIDYADQNYFASSALDHPGVMIWDRRATSRPVASHSYTQAIEEDEIPWGGALRLDRVIDTDYDPSLAEEKHSLIRSLRYCRDHRGLLAVLSRNGQLKVLDTTREVPTSDMVPPQEGPELLQVQRSYEMDVSYQDISRKSDRIVSFDWVTLDSPSLRPRLLVLRANGDFEVLEQPSRTADHIFKLIPWQAPHRGLEEKTPYQDLMRFEPAQASEMLAPIITEQTLSDVPIFGPEKGKIESRIEAALNPNVPVSATVEHLNKLTSPLPESFTNSETISEKIRGLRAFVRDEQEAKNAPEKDEPSNGNAKPAKKGSKASTSIESNGLGSCREMHETLLGTLLAAQGLPREAQCVVDNVKLLRAKERYLFDPVTNRHVVSDDPWKRFVWDWIDDAERAADDGGLLLANMDLSYLGVHSIWINDLGRNPNSRLFPAGPLPDAYHWERAIGQYCKKHQLPKFDGVPTKKPHHRQLCLELCGWGDSGKHDPDGMDREADPEYPAGIHTMAASRALFRGDMELAISILKRASASHPELLFVSLALQLMERGGKNLSGEHLDIDEAVASKTDPYLRAISSLIATGDWATIANQSSLPLVDRAYVAFRNFTDDQLTIWLNEQVARVKNEGDIEGICLTGITDTMVDIFARYVEQYQDFQTAALVLSICSPRYIDDIRCRAWRNAYRGHLQRHRLFFQRTKFEVESTKRSKRDGVPTLKPPSRQIALRCVYCDASTSLAGQHNAPPLAPSSAMETRNPMLATSINAGVSCPSCGRHLPRCVVCLEVVGIPRSDKPEEKEETRMAGRFPTFCLRCEHVLHLDHARQWFARHVECPVPECRCRCNFRANPELNYH</sequence>